<proteinExistence type="predicted"/>
<reference evidence="1 2" key="1">
    <citation type="submission" date="2020-08" db="EMBL/GenBank/DDBJ databases">
        <authorList>
            <person name="Canfield G.S."/>
            <person name="Duerkop B.A."/>
        </authorList>
    </citation>
    <scope>NUCLEOTIDE SEQUENCE [LARGE SCALE GENOMIC DNA]</scope>
</reference>
<keyword evidence="2" id="KW-1185">Reference proteome</keyword>
<dbReference type="EMBL" id="MT939241">
    <property type="protein sequence ID" value="QOC57514.1"/>
    <property type="molecule type" value="Genomic_DNA"/>
</dbReference>
<name>A0A7L7SU11_9CAUD</name>
<organism evidence="1 2">
    <name type="scientific">Enterococcus phage 9183</name>
    <dbReference type="NCBI Taxonomy" id="2763102"/>
    <lineage>
        <taxon>Viruses</taxon>
        <taxon>Duplodnaviria</taxon>
        <taxon>Heunggongvirae</taxon>
        <taxon>Uroviricota</taxon>
        <taxon>Caudoviricetes</taxon>
        <taxon>Andrewesvirinae</taxon>
        <taxon>Denvervirus</taxon>
        <taxon>Denvervirus dv9183</taxon>
    </lineage>
</organism>
<evidence type="ECO:0000313" key="2">
    <source>
        <dbReference type="Proteomes" id="UP000516647"/>
    </source>
</evidence>
<accession>A0A7L7SU11</accession>
<protein>
    <submittedName>
        <fullName evidence="1">Uncharacterized protein</fullName>
    </submittedName>
</protein>
<sequence>MLEIIKDFLNWRKSNRSKENAMNIFRDIRGTELKELQDTLDGIYPDISNVINKQLDSKIGCININVNVPIYSPFKKEEKDVQLMLPTYPPEKKIEKLIVQVSLETIEYYDKKARDLYPYNEDQRLLYFIMKIFRKPLPPGYGFDIHSLEKKISDQVLGSVFFMINVVPYEEQQVSFYEDGKLRRTFNKVPKGVIVHE</sequence>
<dbReference type="Proteomes" id="UP000516647">
    <property type="component" value="Segment"/>
</dbReference>
<gene>
    <name evidence="1" type="ORF">phi9183_ORF021</name>
</gene>
<evidence type="ECO:0000313" key="1">
    <source>
        <dbReference type="EMBL" id="QOC57514.1"/>
    </source>
</evidence>